<dbReference type="GO" id="GO:0003676">
    <property type="term" value="F:nucleic acid binding"/>
    <property type="evidence" value="ECO:0007669"/>
    <property type="project" value="InterPro"/>
</dbReference>
<dbReference type="InterPro" id="IPR011545">
    <property type="entry name" value="DEAD/DEAH_box_helicase_dom"/>
</dbReference>
<dbReference type="GO" id="GO:0003724">
    <property type="term" value="F:RNA helicase activity"/>
    <property type="evidence" value="ECO:0007669"/>
    <property type="project" value="InterPro"/>
</dbReference>
<dbReference type="InterPro" id="IPR044742">
    <property type="entry name" value="DEAD/DEAH_RhlB"/>
</dbReference>
<gene>
    <name evidence="10" type="ORF">THRCLA_05879</name>
</gene>
<accession>A0A1V9ZSF4</accession>
<feature type="compositionally biased region" description="Basic residues" evidence="6">
    <location>
        <begin position="443"/>
        <end position="463"/>
    </location>
</feature>
<comment type="caution">
    <text evidence="10">The sequence shown here is derived from an EMBL/GenBank/DDBJ whole genome shotgun (WGS) entry which is preliminary data.</text>
</comment>
<dbReference type="CDD" id="cd00268">
    <property type="entry name" value="DEADc"/>
    <property type="match status" value="1"/>
</dbReference>
<protein>
    <submittedName>
        <fullName evidence="10">DEAD/DEAH box RNA helicase</fullName>
    </submittedName>
</protein>
<dbReference type="InterPro" id="IPR014014">
    <property type="entry name" value="RNA_helicase_DEAD_Q_motif"/>
</dbReference>
<dbReference type="EMBL" id="JNBS01001690">
    <property type="protein sequence ID" value="OQS00720.1"/>
    <property type="molecule type" value="Genomic_DNA"/>
</dbReference>
<dbReference type="SMART" id="SM00487">
    <property type="entry name" value="DEXDc"/>
    <property type="match status" value="1"/>
</dbReference>
<dbReference type="OrthoDB" id="10256233at2759"/>
<keyword evidence="2" id="KW-0378">Hydrolase</keyword>
<keyword evidence="4" id="KW-0067">ATP-binding</keyword>
<keyword evidence="3 10" id="KW-0347">Helicase</keyword>
<dbReference type="Gene3D" id="3.40.50.300">
    <property type="entry name" value="P-loop containing nucleotide triphosphate hydrolases"/>
    <property type="match status" value="2"/>
</dbReference>
<evidence type="ECO:0000313" key="10">
    <source>
        <dbReference type="EMBL" id="OQS00720.1"/>
    </source>
</evidence>
<dbReference type="AlphaFoldDB" id="A0A1V9ZSF4"/>
<evidence type="ECO:0000256" key="4">
    <source>
        <dbReference type="ARBA" id="ARBA00022840"/>
    </source>
</evidence>
<dbReference type="SMART" id="SM00490">
    <property type="entry name" value="HELICc"/>
    <property type="match status" value="1"/>
</dbReference>
<dbReference type="SUPFAM" id="SSF52540">
    <property type="entry name" value="P-loop containing nucleoside triphosphate hydrolases"/>
    <property type="match status" value="1"/>
</dbReference>
<dbReference type="PROSITE" id="PS51192">
    <property type="entry name" value="HELICASE_ATP_BIND_1"/>
    <property type="match status" value="1"/>
</dbReference>
<feature type="domain" description="DEAD-box RNA helicase Q" evidence="9">
    <location>
        <begin position="20"/>
        <end position="48"/>
    </location>
</feature>
<evidence type="ECO:0000259" key="7">
    <source>
        <dbReference type="PROSITE" id="PS51192"/>
    </source>
</evidence>
<dbReference type="Pfam" id="PF00271">
    <property type="entry name" value="Helicase_C"/>
    <property type="match status" value="1"/>
</dbReference>
<dbReference type="GO" id="GO:0016787">
    <property type="term" value="F:hydrolase activity"/>
    <property type="evidence" value="ECO:0007669"/>
    <property type="project" value="UniProtKB-KW"/>
</dbReference>
<evidence type="ECO:0000256" key="6">
    <source>
        <dbReference type="SAM" id="MobiDB-lite"/>
    </source>
</evidence>
<dbReference type="PROSITE" id="PS51195">
    <property type="entry name" value="Q_MOTIF"/>
    <property type="match status" value="1"/>
</dbReference>
<evidence type="ECO:0000259" key="9">
    <source>
        <dbReference type="PROSITE" id="PS51195"/>
    </source>
</evidence>
<dbReference type="InterPro" id="IPR001650">
    <property type="entry name" value="Helicase_C-like"/>
</dbReference>
<reference evidence="10 11" key="1">
    <citation type="journal article" date="2014" name="Genome Biol. Evol.">
        <title>The secreted proteins of Achlya hypogyna and Thraustotheca clavata identify the ancestral oomycete secretome and reveal gene acquisitions by horizontal gene transfer.</title>
        <authorList>
            <person name="Misner I."/>
            <person name="Blouin N."/>
            <person name="Leonard G."/>
            <person name="Richards T.A."/>
            <person name="Lane C.E."/>
        </authorList>
    </citation>
    <scope>NUCLEOTIDE SEQUENCE [LARGE SCALE GENOMIC DNA]</scope>
    <source>
        <strain evidence="10 11">ATCC 34112</strain>
    </source>
</reference>
<name>A0A1V9ZSF4_9STRA</name>
<dbReference type="InterPro" id="IPR027417">
    <property type="entry name" value="P-loop_NTPase"/>
</dbReference>
<feature type="compositionally biased region" description="Basic and acidic residues" evidence="6">
    <location>
        <begin position="428"/>
        <end position="437"/>
    </location>
</feature>
<dbReference type="Proteomes" id="UP000243217">
    <property type="component" value="Unassembled WGS sequence"/>
</dbReference>
<feature type="domain" description="Helicase ATP-binding" evidence="7">
    <location>
        <begin position="51"/>
        <end position="248"/>
    </location>
</feature>
<dbReference type="CDD" id="cd18787">
    <property type="entry name" value="SF2_C_DEAD"/>
    <property type="match status" value="1"/>
</dbReference>
<feature type="region of interest" description="Disordered" evidence="6">
    <location>
        <begin position="428"/>
        <end position="463"/>
    </location>
</feature>
<evidence type="ECO:0000256" key="1">
    <source>
        <dbReference type="ARBA" id="ARBA00022741"/>
    </source>
</evidence>
<keyword evidence="11" id="KW-1185">Reference proteome</keyword>
<feature type="short sequence motif" description="Q motif" evidence="5">
    <location>
        <begin position="20"/>
        <end position="48"/>
    </location>
</feature>
<evidence type="ECO:0000256" key="5">
    <source>
        <dbReference type="PROSITE-ProRule" id="PRU00552"/>
    </source>
</evidence>
<proteinExistence type="predicted"/>
<evidence type="ECO:0000256" key="3">
    <source>
        <dbReference type="ARBA" id="ARBA00022806"/>
    </source>
</evidence>
<dbReference type="InterPro" id="IPR014001">
    <property type="entry name" value="Helicase_ATP-bd"/>
</dbReference>
<dbReference type="STRING" id="74557.A0A1V9ZSF4"/>
<keyword evidence="1" id="KW-0547">Nucleotide-binding</keyword>
<feature type="domain" description="Helicase C-terminal" evidence="8">
    <location>
        <begin position="276"/>
        <end position="423"/>
    </location>
</feature>
<sequence>MWLNRSLLLRRSTLSVRHASSFLSLGLCSELCDALQAKGITTPTDIQAKTITAALKGANVICTDTTGSGKTLAYLLPVVERLRQAEKALLAKQTNSEIPLKREVSRPKVLVLVPSRELGIQVGAVARDLAHFSKFSSTVITGGSAHKPQKMALNRPLDILVATPGRLATFLKNGHVFVSRVEYVIIDEADTLLDRKMGFRSIMDEVLKPVEASAAAKNRKVQYLLAAATVKPPMDEVFSKSFKDLKWVSGNTVHQTPRSITEEFIRVPGSDGKHAALRESLSLWNKGKSIVFCNSTASCRSTEHMLHEHGYRSTSLHGDIPPVVRKKNFGAFTSSEASILVCTDLAARGLDMEAVDHVINFDFPKSSVDYLHRAGRTGRAGKRGVVTSLITKHDAATARLLADAKGRHQPIADMSKDGTLKLSKFNPFKEKTDDASKPNKLALHPRHKGTRKIKPHKLRTVRK</sequence>
<evidence type="ECO:0000313" key="11">
    <source>
        <dbReference type="Proteomes" id="UP000243217"/>
    </source>
</evidence>
<dbReference type="PANTHER" id="PTHR47960">
    <property type="entry name" value="DEAD-BOX ATP-DEPENDENT RNA HELICASE 50"/>
    <property type="match status" value="1"/>
</dbReference>
<dbReference type="PROSITE" id="PS51194">
    <property type="entry name" value="HELICASE_CTER"/>
    <property type="match status" value="1"/>
</dbReference>
<evidence type="ECO:0000256" key="2">
    <source>
        <dbReference type="ARBA" id="ARBA00022801"/>
    </source>
</evidence>
<dbReference type="GO" id="GO:0005524">
    <property type="term" value="F:ATP binding"/>
    <property type="evidence" value="ECO:0007669"/>
    <property type="project" value="UniProtKB-KW"/>
</dbReference>
<evidence type="ECO:0000259" key="8">
    <source>
        <dbReference type="PROSITE" id="PS51194"/>
    </source>
</evidence>
<organism evidence="10 11">
    <name type="scientific">Thraustotheca clavata</name>
    <dbReference type="NCBI Taxonomy" id="74557"/>
    <lineage>
        <taxon>Eukaryota</taxon>
        <taxon>Sar</taxon>
        <taxon>Stramenopiles</taxon>
        <taxon>Oomycota</taxon>
        <taxon>Saprolegniomycetes</taxon>
        <taxon>Saprolegniales</taxon>
        <taxon>Achlyaceae</taxon>
        <taxon>Thraustotheca</taxon>
    </lineage>
</organism>
<dbReference type="Pfam" id="PF00270">
    <property type="entry name" value="DEAD"/>
    <property type="match status" value="1"/>
</dbReference>